<organism evidence="3 4">
    <name type="scientific">Puccinia coronata f. sp. avenae</name>
    <dbReference type="NCBI Taxonomy" id="200324"/>
    <lineage>
        <taxon>Eukaryota</taxon>
        <taxon>Fungi</taxon>
        <taxon>Dikarya</taxon>
        <taxon>Basidiomycota</taxon>
        <taxon>Pucciniomycotina</taxon>
        <taxon>Pucciniomycetes</taxon>
        <taxon>Pucciniales</taxon>
        <taxon>Pucciniaceae</taxon>
        <taxon>Puccinia</taxon>
    </lineage>
</organism>
<protein>
    <submittedName>
        <fullName evidence="3">Uncharacterized protein</fullName>
    </submittedName>
</protein>
<feature type="compositionally biased region" description="Basic and acidic residues" evidence="2">
    <location>
        <begin position="1"/>
        <end position="12"/>
    </location>
</feature>
<evidence type="ECO:0000256" key="1">
    <source>
        <dbReference type="PROSITE-ProRule" id="PRU00023"/>
    </source>
</evidence>
<sequence length="214" mass="23310">MDSEGEARRTEERDQEQDTEGGSRSSGAQEYDGDTHEATVQAPDDLTRTHEKNKKNKKNKNKNKSGAFQSIGFAGAIVSKISQPLIPSPSPSPSDSNPPHPEDLLVHLHDIILDQTHAQLELFLTHLADVPLQCSTLINGYLNGYTSFHQACDMGDLNKVRILWHAGADPGLRDQADGLTGIQLAQEAGRTDVVQFLAGLPPPIQQQQSLTDCP</sequence>
<feature type="region of interest" description="Disordered" evidence="2">
    <location>
        <begin position="83"/>
        <end position="103"/>
    </location>
</feature>
<name>A0A2N5T616_9BASI</name>
<feature type="compositionally biased region" description="Pro residues" evidence="2">
    <location>
        <begin position="86"/>
        <end position="99"/>
    </location>
</feature>
<dbReference type="PROSITE" id="PS50088">
    <property type="entry name" value="ANK_REPEAT"/>
    <property type="match status" value="1"/>
</dbReference>
<feature type="repeat" description="ANK" evidence="1">
    <location>
        <begin position="143"/>
        <end position="175"/>
    </location>
</feature>
<reference evidence="3 4" key="1">
    <citation type="submission" date="2017-11" db="EMBL/GenBank/DDBJ databases">
        <title>De novo assembly and phasing of dikaryotic genomes from two isolates of Puccinia coronata f. sp. avenae, the causal agent of oat crown rust.</title>
        <authorList>
            <person name="Miller M.E."/>
            <person name="Zhang Y."/>
            <person name="Omidvar V."/>
            <person name="Sperschneider J."/>
            <person name="Schwessinger B."/>
            <person name="Raley C."/>
            <person name="Palmer J.M."/>
            <person name="Garnica D."/>
            <person name="Upadhyaya N."/>
            <person name="Rathjen J."/>
            <person name="Taylor J.M."/>
            <person name="Park R.F."/>
            <person name="Dodds P.N."/>
            <person name="Hirsch C.D."/>
            <person name="Kianian S.F."/>
            <person name="Figueroa M."/>
        </authorList>
    </citation>
    <scope>NUCLEOTIDE SEQUENCE [LARGE SCALE GENOMIC DNA]</scope>
    <source>
        <strain evidence="3">12SD80</strain>
    </source>
</reference>
<dbReference type="InterPro" id="IPR002110">
    <property type="entry name" value="Ankyrin_rpt"/>
</dbReference>
<evidence type="ECO:0000313" key="4">
    <source>
        <dbReference type="Proteomes" id="UP000235392"/>
    </source>
</evidence>
<dbReference type="InterPro" id="IPR036770">
    <property type="entry name" value="Ankyrin_rpt-contain_sf"/>
</dbReference>
<feature type="region of interest" description="Disordered" evidence="2">
    <location>
        <begin position="1"/>
        <end position="66"/>
    </location>
</feature>
<dbReference type="SUPFAM" id="SSF48403">
    <property type="entry name" value="Ankyrin repeat"/>
    <property type="match status" value="1"/>
</dbReference>
<dbReference type="PROSITE" id="PS50297">
    <property type="entry name" value="ANK_REP_REGION"/>
    <property type="match status" value="1"/>
</dbReference>
<evidence type="ECO:0000313" key="3">
    <source>
        <dbReference type="EMBL" id="PLW20937.1"/>
    </source>
</evidence>
<dbReference type="AlphaFoldDB" id="A0A2N5T616"/>
<feature type="compositionally biased region" description="Basic residues" evidence="2">
    <location>
        <begin position="51"/>
        <end position="63"/>
    </location>
</feature>
<accession>A0A2N5T616</accession>
<dbReference type="Pfam" id="PF00023">
    <property type="entry name" value="Ank"/>
    <property type="match status" value="1"/>
</dbReference>
<keyword evidence="1" id="KW-0040">ANK repeat</keyword>
<dbReference type="Proteomes" id="UP000235392">
    <property type="component" value="Unassembled WGS sequence"/>
</dbReference>
<gene>
    <name evidence="3" type="ORF">PCASD_13425</name>
</gene>
<comment type="caution">
    <text evidence="3">The sequence shown here is derived from an EMBL/GenBank/DDBJ whole genome shotgun (WGS) entry which is preliminary data.</text>
</comment>
<dbReference type="EMBL" id="PGCI01000691">
    <property type="protein sequence ID" value="PLW20937.1"/>
    <property type="molecule type" value="Genomic_DNA"/>
</dbReference>
<evidence type="ECO:0000256" key="2">
    <source>
        <dbReference type="SAM" id="MobiDB-lite"/>
    </source>
</evidence>
<dbReference type="Gene3D" id="1.25.40.20">
    <property type="entry name" value="Ankyrin repeat-containing domain"/>
    <property type="match status" value="1"/>
</dbReference>
<proteinExistence type="predicted"/>